<dbReference type="Pfam" id="PF14633">
    <property type="entry name" value="SH2_2"/>
    <property type="match status" value="1"/>
</dbReference>
<dbReference type="SUPFAM" id="SSF55550">
    <property type="entry name" value="SH2 domain"/>
    <property type="match status" value="1"/>
</dbReference>
<comment type="caution">
    <text evidence="13">The sequence shown here is derived from an EMBL/GenBank/DDBJ whole genome shotgun (WGS) entry which is preliminary data.</text>
</comment>
<feature type="compositionally biased region" description="Acidic residues" evidence="11">
    <location>
        <begin position="1"/>
        <end position="37"/>
    </location>
</feature>
<keyword evidence="14" id="KW-1185">Reference proteome</keyword>
<dbReference type="InterPro" id="IPR035019">
    <property type="entry name" value="Spt6_SH2_N"/>
</dbReference>
<comment type="subcellular location">
    <subcellularLocation>
        <location evidence="2">Chromosome</location>
    </subcellularLocation>
    <subcellularLocation>
        <location evidence="1">Nucleus</location>
    </subcellularLocation>
</comment>
<dbReference type="PANTHER" id="PTHR10145:SF6">
    <property type="entry name" value="TRANSCRIPTION ELONGATION FACTOR SPT6"/>
    <property type="match status" value="1"/>
</dbReference>
<evidence type="ECO:0000256" key="1">
    <source>
        <dbReference type="ARBA" id="ARBA00004123"/>
    </source>
</evidence>
<evidence type="ECO:0000256" key="2">
    <source>
        <dbReference type="ARBA" id="ARBA00004286"/>
    </source>
</evidence>
<feature type="compositionally biased region" description="Basic and acidic residues" evidence="11">
    <location>
        <begin position="53"/>
        <end position="63"/>
    </location>
</feature>
<sequence>MTEDEDIINEDGELIQNEAMEEDEIEEEEDESTDEEEAAKVDLDSFSNMPHPSFEEAKNEVRSSRRRKRKREKRIEKLVEENTGMTMNRSERKLKRLKKRGREESPRRRNDLSRIFDEDYEDQEAVGDDLDAFIVDDDDDGGIAVSDQMGDGIPLDESGEPLSAEDLEAKSTWHELFDYKADYLWALQEARRDPVTRDIKEMISPNELKIRMMTDEDELIRKIDIPERMQLREGIDGKRKLTPDEIEEETSWVSKFFAEKKGTEPAKVQDTVGYIVKDLSQELVEIPYIIAQRRDHLLPHSRDRELTTEDLWTIYDLDTKFHALIEARERLRQYISKLANPDEYVEEMIPQAERIEELNDLREYLSLKYCDQIVRPDKKGPRKADKFKYYERCRSRGVQGFVKHFGIDMRAFAKSFLYRNKMHFPNDVSKYPEQAAEEYIAMASADDNGPRSGRTTAAQLMEDAKFMLASELAYDPQIKKAFRQLYQQNAEVIVSPTDKGLNEIVSKKHPCWPFKFLKKPVSGFANSGQFLQILNSEKDGLTDVVICLRNKQNLVEEMYQYMKSDSTSQYGVQWDSHRCNIIDKAVSDWLEKDMDKWLRAKLKADAEDYVLSACRSKFEKKINIGPYGGHNLEPDMLPRVIALTCGDEETPQDVEVVFIDEHRRISTLTLNDLRPPNPKKEIQLQERASRDRKAFTDFLRKKRPEVAVVAGYSSHTKSLLTQVNALIEDYNRRYREDTEDEIDVLVVNDEVAKLCKRDSQSAKPWNIKFRDETDKLKRYCASIARLVQTPLHEYTALGDDTTLLDFHPMQRLVHREKLKEALERVIIDVTNSVGVNLSLALDDPYLANVVKYVSGLGPRKAKGLLDSLGRLRRELGVDSQLSREFLKNEKILKPKIFENCASFIRIDGTAEPLDTTRIHPQDYPIARKMVCDALDADVEDVMECEPAATYVRRIMEREPDKLNDLSLDEYAEEIANIYRSVRSYGLYLIKQELQEPYKDMRAEFRKSSPDEIFEYIYRENDKTLYPGCFVPDVQIVRVQEKIVNCKLASGLDAIINVYRITDQPLSDARLVLQEGQTVDCKVVRVDKYELVVELTCKPNEVIDIEEDNSIVPDPYYDRTAEALATRTQKVVRRPPQKAPQKRILHHSLFKDMTWSEAEKHLEDKRRGETVLRPSSKGPNVIGCTWKVAPNIYQHLDVMELPKGPDGKAKVKVGEYEYSEIDELLVHHIDSSARKLGSLLNHSKFRTDKAALENYLLKQLQWSPQFAAYGFCLDPVKAGGFLIGIRNSLRTETVYWHGVVVPEGFRLNQMNYATVNDLITGFKKLAGHSLAFKANRN</sequence>
<reference evidence="13" key="1">
    <citation type="submission" date="2021-06" db="EMBL/GenBank/DDBJ databases">
        <authorList>
            <person name="Kallberg Y."/>
            <person name="Tangrot J."/>
            <person name="Rosling A."/>
        </authorList>
    </citation>
    <scope>NUCLEOTIDE SEQUENCE</scope>
    <source>
        <strain evidence="13">BR232B</strain>
    </source>
</reference>
<dbReference type="SMART" id="SM00252">
    <property type="entry name" value="SH2"/>
    <property type="match status" value="1"/>
</dbReference>
<dbReference type="GO" id="GO:0140673">
    <property type="term" value="P:transcription elongation-coupled chromatin remodeling"/>
    <property type="evidence" value="ECO:0007669"/>
    <property type="project" value="InterPro"/>
</dbReference>
<dbReference type="SUPFAM" id="SSF53098">
    <property type="entry name" value="Ribonuclease H-like"/>
    <property type="match status" value="1"/>
</dbReference>
<dbReference type="PANTHER" id="PTHR10145">
    <property type="entry name" value="TRANSCRIPTION ELONGATION FACTOR SPT6"/>
    <property type="match status" value="1"/>
</dbReference>
<dbReference type="Gene3D" id="1.10.10.650">
    <property type="entry name" value="RuvA domain 2-like"/>
    <property type="match status" value="1"/>
</dbReference>
<dbReference type="SUPFAM" id="SSF50249">
    <property type="entry name" value="Nucleic acid-binding proteins"/>
    <property type="match status" value="1"/>
</dbReference>
<dbReference type="Pfam" id="PF14635">
    <property type="entry name" value="HHH_7"/>
    <property type="match status" value="1"/>
</dbReference>
<dbReference type="Gene3D" id="1.10.3500.10">
    <property type="entry name" value="Tex N-terminal region-like"/>
    <property type="match status" value="1"/>
</dbReference>
<dbReference type="Gene3D" id="1.10.10.2740">
    <property type="entry name" value="Spt6, Death-like domain"/>
    <property type="match status" value="1"/>
</dbReference>
<dbReference type="Gene3D" id="2.40.50.140">
    <property type="entry name" value="Nucleic acid-binding proteins"/>
    <property type="match status" value="1"/>
</dbReference>
<keyword evidence="6" id="KW-0727">SH2 domain</keyword>
<dbReference type="InterPro" id="IPR023319">
    <property type="entry name" value="Tex-like_HTH_dom_sf"/>
</dbReference>
<comment type="similarity">
    <text evidence="3">Belongs to the SPT6 family.</text>
</comment>
<dbReference type="Gene3D" id="3.30.420.140">
    <property type="entry name" value="YqgF/RNase H-like domain"/>
    <property type="match status" value="1"/>
</dbReference>
<evidence type="ECO:0000256" key="8">
    <source>
        <dbReference type="ARBA" id="ARBA00023242"/>
    </source>
</evidence>
<evidence type="ECO:0000256" key="4">
    <source>
        <dbReference type="ARBA" id="ARBA00020248"/>
    </source>
</evidence>
<evidence type="ECO:0000313" key="14">
    <source>
        <dbReference type="Proteomes" id="UP000789739"/>
    </source>
</evidence>
<evidence type="ECO:0000256" key="6">
    <source>
        <dbReference type="ARBA" id="ARBA00022999"/>
    </source>
</evidence>
<dbReference type="EMBL" id="CAJVPI010000056">
    <property type="protein sequence ID" value="CAG8469028.1"/>
    <property type="molecule type" value="Genomic_DNA"/>
</dbReference>
<dbReference type="InterPro" id="IPR036860">
    <property type="entry name" value="SH2_dom_sf"/>
</dbReference>
<evidence type="ECO:0000256" key="9">
    <source>
        <dbReference type="ARBA" id="ARBA00029871"/>
    </source>
</evidence>
<comment type="function">
    <text evidence="10">Histone H3-H4 chaperone that plays a role in maintenance of chromatin structure during RNA polymerase II transcription elongation thereby repressing transcription initiation from cryptic promoters. Mediates the reassembly of nucleosomes onto the promoters of at least a selected set of genes during repression; the nucleosome reassembly is essential for transcriptional repression. Essential for viability.</text>
</comment>
<keyword evidence="7" id="KW-0804">Transcription</keyword>
<organism evidence="13 14">
    <name type="scientific">Paraglomus brasilianum</name>
    <dbReference type="NCBI Taxonomy" id="144538"/>
    <lineage>
        <taxon>Eukaryota</taxon>
        <taxon>Fungi</taxon>
        <taxon>Fungi incertae sedis</taxon>
        <taxon>Mucoromycota</taxon>
        <taxon>Glomeromycotina</taxon>
        <taxon>Glomeromycetes</taxon>
        <taxon>Paraglomerales</taxon>
        <taxon>Paraglomeraceae</taxon>
        <taxon>Paraglomus</taxon>
    </lineage>
</organism>
<evidence type="ECO:0000256" key="7">
    <source>
        <dbReference type="ARBA" id="ARBA00023163"/>
    </source>
</evidence>
<dbReference type="FunFam" id="1.10.10.2740:FF:000002">
    <property type="entry name" value="Transcription elongation factor Spt6"/>
    <property type="match status" value="1"/>
</dbReference>
<dbReference type="OrthoDB" id="995477at2759"/>
<dbReference type="Gene3D" id="1.10.150.850">
    <property type="entry name" value="Spt6, helix-hairpin-helix domain"/>
    <property type="match status" value="1"/>
</dbReference>
<dbReference type="Pfam" id="PF22706">
    <property type="entry name" value="Tex_central_region"/>
    <property type="match status" value="1"/>
</dbReference>
<dbReference type="GO" id="GO:0031491">
    <property type="term" value="F:nucleosome binding"/>
    <property type="evidence" value="ECO:0007669"/>
    <property type="project" value="TreeGrafter"/>
</dbReference>
<proteinExistence type="inferred from homology"/>
<dbReference type="GO" id="GO:0005694">
    <property type="term" value="C:chromosome"/>
    <property type="evidence" value="ECO:0007669"/>
    <property type="project" value="UniProtKB-SubCell"/>
</dbReference>
<dbReference type="Pfam" id="PF14639">
    <property type="entry name" value="YqgF"/>
    <property type="match status" value="1"/>
</dbReference>
<protein>
    <recommendedName>
        <fullName evidence="4">Transcription elongation factor SPT6</fullName>
    </recommendedName>
    <alternativeName>
        <fullName evidence="9">Chromatin elongation factor SPT6</fullName>
    </alternativeName>
</protein>
<evidence type="ECO:0000256" key="10">
    <source>
        <dbReference type="ARBA" id="ARBA00093389"/>
    </source>
</evidence>
<evidence type="ECO:0000256" key="3">
    <source>
        <dbReference type="ARBA" id="ARBA00009253"/>
    </source>
</evidence>
<accession>A0A9N8Z110</accession>
<dbReference type="InterPro" id="IPR028088">
    <property type="entry name" value="Spt6_HTH_DNA-bd_dom"/>
</dbReference>
<dbReference type="InterPro" id="IPR012340">
    <property type="entry name" value="NA-bd_OB-fold"/>
</dbReference>
<dbReference type="InterPro" id="IPR037027">
    <property type="entry name" value="YqgF/RNaseH-like_dom_sf"/>
</dbReference>
<dbReference type="InterPro" id="IPR000980">
    <property type="entry name" value="SH2"/>
</dbReference>
<feature type="compositionally biased region" description="Basic and acidic residues" evidence="11">
    <location>
        <begin position="101"/>
        <end position="116"/>
    </location>
</feature>
<dbReference type="InterPro" id="IPR042066">
    <property type="entry name" value="Spt6_death-like"/>
</dbReference>
<dbReference type="InterPro" id="IPR023323">
    <property type="entry name" value="Tex-like_dom_sf"/>
</dbReference>
<dbReference type="InterPro" id="IPR010994">
    <property type="entry name" value="RuvA_2-like"/>
</dbReference>
<dbReference type="InterPro" id="IPR032706">
    <property type="entry name" value="Spt6_HHH"/>
</dbReference>
<dbReference type="InterPro" id="IPR041692">
    <property type="entry name" value="HHH_9"/>
</dbReference>
<dbReference type="InterPro" id="IPR049540">
    <property type="entry name" value="Spt6-like_S1"/>
</dbReference>
<evidence type="ECO:0000259" key="12">
    <source>
        <dbReference type="PROSITE" id="PS50126"/>
    </source>
</evidence>
<dbReference type="Pfam" id="PF17674">
    <property type="entry name" value="HHH_9"/>
    <property type="match status" value="1"/>
</dbReference>
<feature type="domain" description="S1 motif" evidence="12">
    <location>
        <begin position="1027"/>
        <end position="1097"/>
    </location>
</feature>
<dbReference type="GO" id="GO:0003677">
    <property type="term" value="F:DNA binding"/>
    <property type="evidence" value="ECO:0007669"/>
    <property type="project" value="InterPro"/>
</dbReference>
<keyword evidence="8" id="KW-0539">Nucleus</keyword>
<dbReference type="InterPro" id="IPR028231">
    <property type="entry name" value="Spt6_YqgF"/>
</dbReference>
<evidence type="ECO:0000256" key="5">
    <source>
        <dbReference type="ARBA" id="ARBA00022454"/>
    </source>
</evidence>
<dbReference type="Pfam" id="PF14641">
    <property type="entry name" value="HTH_44"/>
    <property type="match status" value="1"/>
</dbReference>
<feature type="region of interest" description="Disordered" evidence="11">
    <location>
        <begin position="1"/>
        <end position="116"/>
    </location>
</feature>
<dbReference type="InterPro" id="IPR012337">
    <property type="entry name" value="RNaseH-like_sf"/>
</dbReference>
<name>A0A9N8Z110_9GLOM</name>
<gene>
    <name evidence="13" type="ORF">PBRASI_LOCUS977</name>
</gene>
<dbReference type="CDD" id="cd09918">
    <property type="entry name" value="SH2_Nterm_SPT6_like"/>
    <property type="match status" value="1"/>
</dbReference>
<dbReference type="InterPro" id="IPR003029">
    <property type="entry name" value="S1_domain"/>
</dbReference>
<dbReference type="InterPro" id="IPR055179">
    <property type="entry name" value="Tex-like_central_region"/>
</dbReference>
<dbReference type="SUPFAM" id="SSF158832">
    <property type="entry name" value="Tex N-terminal region-like"/>
    <property type="match status" value="1"/>
</dbReference>
<keyword evidence="5" id="KW-0158">Chromosome</keyword>
<dbReference type="Pfam" id="PF21710">
    <property type="entry name" value="Spt6_S1"/>
    <property type="match status" value="1"/>
</dbReference>
<dbReference type="InterPro" id="IPR017072">
    <property type="entry name" value="TF_Spt6"/>
</dbReference>
<evidence type="ECO:0000256" key="11">
    <source>
        <dbReference type="SAM" id="MobiDB-lite"/>
    </source>
</evidence>
<evidence type="ECO:0000313" key="13">
    <source>
        <dbReference type="EMBL" id="CAG8469028.1"/>
    </source>
</evidence>
<dbReference type="GO" id="GO:0034728">
    <property type="term" value="P:nucleosome organization"/>
    <property type="evidence" value="ECO:0007669"/>
    <property type="project" value="TreeGrafter"/>
</dbReference>
<dbReference type="GO" id="GO:0042393">
    <property type="term" value="F:histone binding"/>
    <property type="evidence" value="ECO:0007669"/>
    <property type="project" value="TreeGrafter"/>
</dbReference>
<dbReference type="PROSITE" id="PS50126">
    <property type="entry name" value="S1"/>
    <property type="match status" value="1"/>
</dbReference>
<dbReference type="Proteomes" id="UP000789739">
    <property type="component" value="Unassembled WGS sequence"/>
</dbReference>
<dbReference type="GO" id="GO:0008023">
    <property type="term" value="C:transcription elongation factor complex"/>
    <property type="evidence" value="ECO:0007669"/>
    <property type="project" value="TreeGrafter"/>
</dbReference>
<dbReference type="Gene3D" id="3.30.505.10">
    <property type="entry name" value="SH2 domain"/>
    <property type="match status" value="2"/>
</dbReference>
<dbReference type="SUPFAM" id="SSF47781">
    <property type="entry name" value="RuvA domain 2-like"/>
    <property type="match status" value="2"/>
</dbReference>
<dbReference type="InterPro" id="IPR035420">
    <property type="entry name" value="Spt6_SH2"/>
</dbReference>